<feature type="region of interest" description="Disordered" evidence="1">
    <location>
        <begin position="106"/>
        <end position="157"/>
    </location>
</feature>
<name>A0A6J5NHI9_9CAUD</name>
<sequence>MASNPFTSGVAPVSQLPLAANILAPEIAAQQMALARKQQMAQLLMQKALEDEYGKTQMVSGWAVPNSGWGAAGKLAQMLGSMYSLRKSDEKNADLRNQLTQKLSSYLPGGQQQGQPPSIGGASMQGGAQPGQQMQQGAPGAQIQPQQQMGLSGPSPDQFYGGMAAEALYGDQAGKAFWDWSKPTDAAKRDRELGISNDASRQLELGKRRTDATLVMRGGNTIRDPMTGEYFTAPDADSPSRILWDGDRPRVAPIEGGLDMIQAKKEAEMRGQNQQTLAPENMLGRNPDGTYNPTTVGNVIGQTQQTLTPIGSAPKYGSIDQKYGFPNGTMDSLIKVESNGNPNAVSPKGAQGLTQMMPSTQANPGFGLPRLDPNNPEHAAMYLAKMRELAGGDMTKAIGMYNAGPRGNLNNPETSAYIKNVLGRINQYSQNTQGGMPPQQQPKGAGVPFGMEKSAEGNVEVANTRYKSLVETNANAPVMLDALDNIAKYAPGAVTGAAAERREMINSLEALIPGITSAVDIQTKTNLMKKNMNRVVAAGSNVPGATDALRTIVENSNPNQHMNVPAIQEAVKQLKSVINMGIANQKVIEDQKLNNDTHGVIKNNSTFVQNADPKLWHLNSLTPQEQAAYIKSLKPSEVMDLKRRYNALKQIGAF</sequence>
<dbReference type="SUPFAM" id="SSF53955">
    <property type="entry name" value="Lysozyme-like"/>
    <property type="match status" value="1"/>
</dbReference>
<dbReference type="InterPro" id="IPR023346">
    <property type="entry name" value="Lysozyme-like_dom_sf"/>
</dbReference>
<evidence type="ECO:0000313" key="3">
    <source>
        <dbReference type="EMBL" id="CAB4156348.1"/>
    </source>
</evidence>
<accession>A0A6J5NHI9</accession>
<dbReference type="Pfam" id="PF01464">
    <property type="entry name" value="SLT"/>
    <property type="match status" value="1"/>
</dbReference>
<organism evidence="3">
    <name type="scientific">uncultured Caudovirales phage</name>
    <dbReference type="NCBI Taxonomy" id="2100421"/>
    <lineage>
        <taxon>Viruses</taxon>
        <taxon>Duplodnaviria</taxon>
        <taxon>Heunggongvirae</taxon>
        <taxon>Uroviricota</taxon>
        <taxon>Caudoviricetes</taxon>
        <taxon>Peduoviridae</taxon>
        <taxon>Maltschvirus</taxon>
        <taxon>Maltschvirus maltsch</taxon>
    </lineage>
</organism>
<gene>
    <name evidence="3" type="ORF">UFOVP671_58</name>
</gene>
<evidence type="ECO:0000256" key="1">
    <source>
        <dbReference type="SAM" id="MobiDB-lite"/>
    </source>
</evidence>
<dbReference type="Gene3D" id="1.10.530.10">
    <property type="match status" value="1"/>
</dbReference>
<evidence type="ECO:0000259" key="2">
    <source>
        <dbReference type="Pfam" id="PF01464"/>
    </source>
</evidence>
<proteinExistence type="predicted"/>
<protein>
    <submittedName>
        <fullName evidence="3">LT_GEWL domain containing protein</fullName>
    </submittedName>
</protein>
<dbReference type="CDD" id="cd00254">
    <property type="entry name" value="LT-like"/>
    <property type="match status" value="1"/>
</dbReference>
<feature type="domain" description="Transglycosylase SLT" evidence="2">
    <location>
        <begin position="320"/>
        <end position="408"/>
    </location>
</feature>
<reference evidence="3" key="1">
    <citation type="submission" date="2020-04" db="EMBL/GenBank/DDBJ databases">
        <authorList>
            <person name="Chiriac C."/>
            <person name="Salcher M."/>
            <person name="Ghai R."/>
            <person name="Kavagutti S V."/>
        </authorList>
    </citation>
    <scope>NUCLEOTIDE SEQUENCE</scope>
</reference>
<feature type="compositionally biased region" description="Low complexity" evidence="1">
    <location>
        <begin position="108"/>
        <end position="150"/>
    </location>
</feature>
<dbReference type="PANTHER" id="PTHR37423">
    <property type="entry name" value="SOLUBLE LYTIC MUREIN TRANSGLYCOSYLASE-RELATED"/>
    <property type="match status" value="1"/>
</dbReference>
<dbReference type="PANTHER" id="PTHR37423:SF2">
    <property type="entry name" value="MEMBRANE-BOUND LYTIC MUREIN TRANSGLYCOSYLASE C"/>
    <property type="match status" value="1"/>
</dbReference>
<dbReference type="InterPro" id="IPR008258">
    <property type="entry name" value="Transglycosylase_SLT_dom_1"/>
</dbReference>
<feature type="region of interest" description="Disordered" evidence="1">
    <location>
        <begin position="225"/>
        <end position="249"/>
    </location>
</feature>
<dbReference type="EMBL" id="LR796645">
    <property type="protein sequence ID" value="CAB4156348.1"/>
    <property type="molecule type" value="Genomic_DNA"/>
</dbReference>